<proteinExistence type="predicted"/>
<gene>
    <name evidence="2" type="ORF">FHX44_111474</name>
</gene>
<dbReference type="Proteomes" id="UP000321261">
    <property type="component" value="Unassembled WGS sequence"/>
</dbReference>
<keyword evidence="1" id="KW-0472">Membrane</keyword>
<organism evidence="2 3">
    <name type="scientific">Pseudonocardia hierapolitana</name>
    <dbReference type="NCBI Taxonomy" id="1128676"/>
    <lineage>
        <taxon>Bacteria</taxon>
        <taxon>Bacillati</taxon>
        <taxon>Actinomycetota</taxon>
        <taxon>Actinomycetes</taxon>
        <taxon>Pseudonocardiales</taxon>
        <taxon>Pseudonocardiaceae</taxon>
        <taxon>Pseudonocardia</taxon>
    </lineage>
</organism>
<name>A0A561SL66_9PSEU</name>
<evidence type="ECO:0008006" key="4">
    <source>
        <dbReference type="Google" id="ProtNLM"/>
    </source>
</evidence>
<dbReference type="AlphaFoldDB" id="A0A561SL66"/>
<evidence type="ECO:0000313" key="3">
    <source>
        <dbReference type="Proteomes" id="UP000321261"/>
    </source>
</evidence>
<keyword evidence="3" id="KW-1185">Reference proteome</keyword>
<protein>
    <recommendedName>
        <fullName evidence="4">SMODS and SLOG-associating 2TM effector domain-containing protein</fullName>
    </recommendedName>
</protein>
<feature type="transmembrane region" description="Helical" evidence="1">
    <location>
        <begin position="76"/>
        <end position="97"/>
    </location>
</feature>
<dbReference type="EMBL" id="VIWU01000001">
    <property type="protein sequence ID" value="TWF75590.1"/>
    <property type="molecule type" value="Genomic_DNA"/>
</dbReference>
<dbReference type="NCBIfam" id="NF033634">
    <property type="entry name" value="SLATT_1"/>
    <property type="match status" value="1"/>
</dbReference>
<evidence type="ECO:0000256" key="1">
    <source>
        <dbReference type="SAM" id="Phobius"/>
    </source>
</evidence>
<reference evidence="2 3" key="1">
    <citation type="submission" date="2019-06" db="EMBL/GenBank/DDBJ databases">
        <title>Sequencing the genomes of 1000 actinobacteria strains.</title>
        <authorList>
            <person name="Klenk H.-P."/>
        </authorList>
    </citation>
    <scope>NUCLEOTIDE SEQUENCE [LARGE SCALE GENOMIC DNA]</scope>
    <source>
        <strain evidence="2 3">DSM 45671</strain>
    </source>
</reference>
<keyword evidence="1" id="KW-1133">Transmembrane helix</keyword>
<feature type="transmembrane region" description="Helical" evidence="1">
    <location>
        <begin position="52"/>
        <end position="70"/>
    </location>
</feature>
<comment type="caution">
    <text evidence="2">The sequence shown here is derived from an EMBL/GenBank/DDBJ whole genome shotgun (WGS) entry which is preliminary data.</text>
</comment>
<sequence>MGRQADWDEDEERDPPQQLSARELALWVRSEAVRGIVWAQPRKKRFRSAASITRMVTLGLSGASTVILGLQDLDFWASLGFSLVALSTVVAAVEPFFNWRSRWVLMEEAQAELRRIRDELDYLLATRGDDELRREDIEPFFERSQQVWRQTSTRWLDQRRRGEVVQ</sequence>
<dbReference type="OrthoDB" id="3690714at2"/>
<accession>A0A561SL66</accession>
<evidence type="ECO:0000313" key="2">
    <source>
        <dbReference type="EMBL" id="TWF75590.1"/>
    </source>
</evidence>
<keyword evidence="1" id="KW-0812">Transmembrane</keyword>
<dbReference type="RefSeq" id="WP_147254764.1">
    <property type="nucleotide sequence ID" value="NZ_VIWU01000001.1"/>
</dbReference>